<sequence>MELLEAKFGVLASYIVMRLLCKIYKEGYYISWGKEQNLIFRP</sequence>
<dbReference type="EMBL" id="AAXF02000013">
    <property type="protein sequence ID" value="EDO14267.1"/>
    <property type="molecule type" value="Genomic_DNA"/>
</dbReference>
<dbReference type="Pfam" id="PF14297">
    <property type="entry name" value="Lin1244_N"/>
    <property type="match status" value="1"/>
</dbReference>
<evidence type="ECO:0000313" key="2">
    <source>
        <dbReference type="EMBL" id="EDO14267.1"/>
    </source>
</evidence>
<evidence type="ECO:0000259" key="1">
    <source>
        <dbReference type="Pfam" id="PF14297"/>
    </source>
</evidence>
<name>A0AAN3ADK6_BACO1</name>
<comment type="caution">
    <text evidence="2">The sequence shown here is derived from an EMBL/GenBank/DDBJ whole genome shotgun (WGS) entry which is preliminary data.</text>
</comment>
<reference evidence="2 3" key="1">
    <citation type="submission" date="2007-03" db="EMBL/GenBank/DDBJ databases">
        <authorList>
            <person name="Fulton L."/>
            <person name="Clifton S."/>
            <person name="Fulton B."/>
            <person name="Xu J."/>
            <person name="Minx P."/>
            <person name="Pepin K.H."/>
            <person name="Johnson M."/>
            <person name="Thiruvilangam P."/>
            <person name="Bhonagiri V."/>
            <person name="Nash W.E."/>
            <person name="Mardis E.R."/>
            <person name="Wilson R.K."/>
        </authorList>
    </citation>
    <scope>NUCLEOTIDE SEQUENCE [LARGE SCALE GENOMIC DNA]</scope>
    <source>
        <strain evidence="3">ATCC 8483 / DSM 1896 / JCM 5824 / BCRC 10623 / CCUG 4943 / NCTC 11153</strain>
    </source>
</reference>
<evidence type="ECO:0000313" key="3">
    <source>
        <dbReference type="Proteomes" id="UP000005475"/>
    </source>
</evidence>
<protein>
    <recommendedName>
        <fullName evidence="1">Lin1244/Lin1753-like N-terminal domain-containing protein</fullName>
    </recommendedName>
</protein>
<accession>A0AAN3ADK6</accession>
<organism evidence="2 3">
    <name type="scientific">Bacteroides ovatus (strain ATCC 8483 / DSM 1896 / JCM 5824 / BCRC 10623 / CCUG 4943 / NCTC 11153)</name>
    <dbReference type="NCBI Taxonomy" id="411476"/>
    <lineage>
        <taxon>Bacteria</taxon>
        <taxon>Pseudomonadati</taxon>
        <taxon>Bacteroidota</taxon>
        <taxon>Bacteroidia</taxon>
        <taxon>Bacteroidales</taxon>
        <taxon>Bacteroidaceae</taxon>
        <taxon>Bacteroides</taxon>
    </lineage>
</organism>
<reference evidence="3" key="2">
    <citation type="submission" date="2007-04" db="EMBL/GenBank/DDBJ databases">
        <title>Draft genome sequence of Bacteroides ovatus (ATCC 8483).</title>
        <authorList>
            <person name="Sudarsanam P."/>
            <person name="Ley R."/>
            <person name="Guruge J."/>
            <person name="Turnbaugh P.J."/>
            <person name="Mahowald M."/>
            <person name="Liep D."/>
            <person name="Gordon J."/>
        </authorList>
    </citation>
    <scope>NUCLEOTIDE SEQUENCE [LARGE SCALE GENOMIC DNA]</scope>
    <source>
        <strain evidence="3">ATCC 8483 / DSM 1896 / JCM 5824 / BCRC 10623 / CCUG 4943 / NCTC 11153</strain>
    </source>
</reference>
<dbReference type="InterPro" id="IPR025400">
    <property type="entry name" value="Lin1244/Lin1753-like_N"/>
</dbReference>
<dbReference type="AlphaFoldDB" id="A0AAN3ADK6"/>
<dbReference type="Proteomes" id="UP000005475">
    <property type="component" value="Unassembled WGS sequence"/>
</dbReference>
<gene>
    <name evidence="2" type="ORF">BACOVA_00020</name>
</gene>
<feature type="domain" description="Lin1244/Lin1753-like N-terminal" evidence="1">
    <location>
        <begin position="1"/>
        <end position="40"/>
    </location>
</feature>
<proteinExistence type="predicted"/>